<feature type="transmembrane region" description="Helical" evidence="1">
    <location>
        <begin position="98"/>
        <end position="117"/>
    </location>
</feature>
<reference evidence="3" key="1">
    <citation type="submission" date="2023-03" db="EMBL/GenBank/DDBJ databases">
        <title>Massive genome expansion in bonnet fungi (Mycena s.s.) driven by repeated elements and novel gene families across ecological guilds.</title>
        <authorList>
            <consortium name="Lawrence Berkeley National Laboratory"/>
            <person name="Harder C.B."/>
            <person name="Miyauchi S."/>
            <person name="Viragh M."/>
            <person name="Kuo A."/>
            <person name="Thoen E."/>
            <person name="Andreopoulos B."/>
            <person name="Lu D."/>
            <person name="Skrede I."/>
            <person name="Drula E."/>
            <person name="Henrissat B."/>
            <person name="Morin E."/>
            <person name="Kohler A."/>
            <person name="Barry K."/>
            <person name="LaButti K."/>
            <person name="Morin E."/>
            <person name="Salamov A."/>
            <person name="Lipzen A."/>
            <person name="Mereny Z."/>
            <person name="Hegedus B."/>
            <person name="Baldrian P."/>
            <person name="Stursova M."/>
            <person name="Weitz H."/>
            <person name="Taylor A."/>
            <person name="Grigoriev I.V."/>
            <person name="Nagy L.G."/>
            <person name="Martin F."/>
            <person name="Kauserud H."/>
        </authorList>
    </citation>
    <scope>NUCLEOTIDE SEQUENCE</scope>
    <source>
        <strain evidence="3">CBHHK182m</strain>
    </source>
</reference>
<name>A0AAD7M8J6_9AGAR</name>
<dbReference type="InterPro" id="IPR045339">
    <property type="entry name" value="DUF6534"/>
</dbReference>
<protein>
    <recommendedName>
        <fullName evidence="2">DUF6534 domain-containing protein</fullName>
    </recommendedName>
</protein>
<feature type="transmembrane region" description="Helical" evidence="1">
    <location>
        <begin position="167"/>
        <end position="192"/>
    </location>
</feature>
<feature type="domain" description="DUF6534" evidence="2">
    <location>
        <begin position="176"/>
        <end position="222"/>
    </location>
</feature>
<dbReference type="AlphaFoldDB" id="A0AAD7M8J6"/>
<dbReference type="Pfam" id="PF20152">
    <property type="entry name" value="DUF6534"/>
    <property type="match status" value="1"/>
</dbReference>
<keyword evidence="1" id="KW-0472">Membrane</keyword>
<proteinExistence type="predicted"/>
<organism evidence="3 4">
    <name type="scientific">Mycena metata</name>
    <dbReference type="NCBI Taxonomy" id="1033252"/>
    <lineage>
        <taxon>Eukaryota</taxon>
        <taxon>Fungi</taxon>
        <taxon>Dikarya</taxon>
        <taxon>Basidiomycota</taxon>
        <taxon>Agaricomycotina</taxon>
        <taxon>Agaricomycetes</taxon>
        <taxon>Agaricomycetidae</taxon>
        <taxon>Agaricales</taxon>
        <taxon>Marasmiineae</taxon>
        <taxon>Mycenaceae</taxon>
        <taxon>Mycena</taxon>
    </lineage>
</organism>
<dbReference type="PANTHER" id="PTHR40465:SF1">
    <property type="entry name" value="DUF6534 DOMAIN-CONTAINING PROTEIN"/>
    <property type="match status" value="1"/>
</dbReference>
<evidence type="ECO:0000256" key="1">
    <source>
        <dbReference type="SAM" id="Phobius"/>
    </source>
</evidence>
<feature type="transmembrane region" description="Helical" evidence="1">
    <location>
        <begin position="57"/>
        <end position="78"/>
    </location>
</feature>
<comment type="caution">
    <text evidence="3">The sequence shown here is derived from an EMBL/GenBank/DDBJ whole genome shotgun (WGS) entry which is preliminary data.</text>
</comment>
<gene>
    <name evidence="3" type="ORF">B0H16DRAFT_1635820</name>
</gene>
<keyword evidence="1" id="KW-0812">Transmembrane</keyword>
<feature type="transmembrane region" description="Helical" evidence="1">
    <location>
        <begin position="129"/>
        <end position="155"/>
    </location>
</feature>
<dbReference type="PANTHER" id="PTHR40465">
    <property type="entry name" value="CHROMOSOME 1, WHOLE GENOME SHOTGUN SEQUENCE"/>
    <property type="match status" value="1"/>
</dbReference>
<dbReference type="EMBL" id="JARKIB010000468">
    <property type="protein sequence ID" value="KAJ7705706.1"/>
    <property type="molecule type" value="Genomic_DNA"/>
</dbReference>
<dbReference type="Proteomes" id="UP001215598">
    <property type="component" value="Unassembled WGS sequence"/>
</dbReference>
<evidence type="ECO:0000259" key="2">
    <source>
        <dbReference type="Pfam" id="PF20152"/>
    </source>
</evidence>
<keyword evidence="1" id="KW-1133">Transmembrane helix</keyword>
<evidence type="ECO:0000313" key="4">
    <source>
        <dbReference type="Proteomes" id="UP001215598"/>
    </source>
</evidence>
<feature type="transmembrane region" description="Helical" evidence="1">
    <location>
        <begin position="24"/>
        <end position="45"/>
    </location>
</feature>
<keyword evidence="4" id="KW-1185">Reference proteome</keyword>
<evidence type="ECO:0000313" key="3">
    <source>
        <dbReference type="EMBL" id="KAJ7705706.1"/>
    </source>
</evidence>
<accession>A0AAD7M8J6</accession>
<sequence>MASTTPGPALPPDFHLAELSGPVLVGYLLHWGLFGTLTIQIYLYYEAFPKDRVWQKCLVYGVYTVELVQTILISHDAFANFGYGFGDISALTNMHFDWLTVPIMSGLASFVGQSFYAHRVHIISRSWAVPTLILAVSLTSTIGGFVAGAFSFIGGDITRLNNRRTSVAVGIWCGASAFCDIIIASCMTYYLTRHESGFRQTRALISKLIRLTIETGAITGTKQLLYYYDHWFR</sequence>